<proteinExistence type="predicted"/>
<organism evidence="1 2">
    <name type="scientific">Fulvimarina pelagi HTCC2506</name>
    <dbReference type="NCBI Taxonomy" id="314231"/>
    <lineage>
        <taxon>Bacteria</taxon>
        <taxon>Pseudomonadati</taxon>
        <taxon>Pseudomonadota</taxon>
        <taxon>Alphaproteobacteria</taxon>
        <taxon>Hyphomicrobiales</taxon>
        <taxon>Aurantimonadaceae</taxon>
        <taxon>Fulvimarina</taxon>
    </lineage>
</organism>
<evidence type="ECO:0000313" key="1">
    <source>
        <dbReference type="EMBL" id="EAU39916.1"/>
    </source>
</evidence>
<dbReference type="HOGENOM" id="CLU_3414719_0_0_5"/>
<keyword evidence="2" id="KW-1185">Reference proteome</keyword>
<name>Q0FY26_9HYPH</name>
<gene>
    <name evidence="1" type="ORF">FP2506_17609</name>
</gene>
<accession>Q0FY26</accession>
<evidence type="ECO:0000313" key="2">
    <source>
        <dbReference type="Proteomes" id="UP000004310"/>
    </source>
</evidence>
<protein>
    <submittedName>
        <fullName evidence="1">Uncharacterized protein</fullName>
    </submittedName>
</protein>
<dbReference type="AlphaFoldDB" id="Q0FY26"/>
<sequence length="27" mass="3079">MVFKTESAKIVFRYVPLPRFAGAHLAE</sequence>
<reference evidence="1 2" key="1">
    <citation type="journal article" date="2010" name="J. Bacteriol.">
        <title>Genome sequence of Fulvimarina pelagi HTCC2506T, a Mn(II)-oxidizing alphaproteobacterium possessing an aerobic anoxygenic photosynthetic gene cluster and Xanthorhodopsin.</title>
        <authorList>
            <person name="Kang I."/>
            <person name="Oh H.M."/>
            <person name="Lim S.I."/>
            <person name="Ferriera S."/>
            <person name="Giovannoni S.J."/>
            <person name="Cho J.C."/>
        </authorList>
    </citation>
    <scope>NUCLEOTIDE SEQUENCE [LARGE SCALE GENOMIC DNA]</scope>
    <source>
        <strain evidence="1 2">HTCC2506</strain>
    </source>
</reference>
<dbReference type="EMBL" id="AATP01000011">
    <property type="protein sequence ID" value="EAU39916.1"/>
    <property type="molecule type" value="Genomic_DNA"/>
</dbReference>
<dbReference type="Proteomes" id="UP000004310">
    <property type="component" value="Unassembled WGS sequence"/>
</dbReference>
<comment type="caution">
    <text evidence="1">The sequence shown here is derived from an EMBL/GenBank/DDBJ whole genome shotgun (WGS) entry which is preliminary data.</text>
</comment>